<dbReference type="InterPro" id="IPR027417">
    <property type="entry name" value="P-loop_NTPase"/>
</dbReference>
<reference evidence="2 3" key="1">
    <citation type="submission" date="2024-01" db="EMBL/GenBank/DDBJ databases">
        <title>Characterization of antibiotic resistant novel bacterial strains and their environmental applications.</title>
        <authorList>
            <person name="Manzoor S."/>
            <person name="Abbas S."/>
            <person name="Arshad M."/>
            <person name="Ahmed I."/>
        </authorList>
    </citation>
    <scope>NUCLEOTIDE SEQUENCE [LARGE SCALE GENOMIC DNA]</scope>
    <source>
        <strain evidence="2 3">NCCP-602</strain>
    </source>
</reference>
<protein>
    <recommendedName>
        <fullName evidence="1">AAA+ ATPase domain-containing protein</fullName>
    </recommendedName>
</protein>
<dbReference type="SUPFAM" id="SSF52540">
    <property type="entry name" value="P-loop containing nucleoside triphosphate hydrolases"/>
    <property type="match status" value="1"/>
</dbReference>
<dbReference type="InterPro" id="IPR034139">
    <property type="entry name" value="TOPRIM_OLD"/>
</dbReference>
<organism evidence="2 3">
    <name type="scientific">Brevibacterium metallidurans</name>
    <dbReference type="NCBI Taxonomy" id="1482676"/>
    <lineage>
        <taxon>Bacteria</taxon>
        <taxon>Bacillati</taxon>
        <taxon>Actinomycetota</taxon>
        <taxon>Actinomycetes</taxon>
        <taxon>Micrococcales</taxon>
        <taxon>Brevibacteriaceae</taxon>
        <taxon>Brevibacterium</taxon>
    </lineage>
</organism>
<dbReference type="InterPro" id="IPR051396">
    <property type="entry name" value="Bact_Antivir_Def_Nuclease"/>
</dbReference>
<name>A0ABP3C742_9MICO</name>
<accession>A0ABP3C742</accession>
<dbReference type="Gene3D" id="3.40.50.300">
    <property type="entry name" value="P-loop containing nucleotide triphosphate hydrolases"/>
    <property type="match status" value="1"/>
</dbReference>
<evidence type="ECO:0000313" key="2">
    <source>
        <dbReference type="EMBL" id="GAA0035578.1"/>
    </source>
</evidence>
<evidence type="ECO:0000313" key="3">
    <source>
        <dbReference type="Proteomes" id="UP001498238"/>
    </source>
</evidence>
<dbReference type="Proteomes" id="UP001498238">
    <property type="component" value="Unassembled WGS sequence"/>
</dbReference>
<gene>
    <name evidence="2" type="ORF">NCCP602_15390</name>
</gene>
<comment type="caution">
    <text evidence="2">The sequence shown here is derived from an EMBL/GenBank/DDBJ whole genome shotgun (WGS) entry which is preliminary data.</text>
</comment>
<feature type="domain" description="AAA+ ATPase" evidence="1">
    <location>
        <begin position="47"/>
        <end position="331"/>
    </location>
</feature>
<sequence length="611" mass="67215">MNQTWREEFSSSYGVERPGIADGDADRFGVGVGQVCMKEGSSFIPSRTGVTVIVGGNNSGKSTLLREIRQELTGIGYASPGNLTQSIQSLEKIVDGTPEDMLAWIVDRTQVVHGSYGPEIQLREGAEIKPIDLMRLFPSEIFLAETIESKIVHASNGEDRFRAVYETMQFDPYMSRPNEPIQYLQDNDELLNEISQLFQKVFGRPLELDLLNYQLNLRVGKTDMETPRLNDIPPEYREAMAALPPVSTQGDGVKSFMAQVLSVITGAYPVVLLDEPEAFLHPPQARVLGEYLGNFASAQGAQVIAATHDKNFLVGLLESSADVTVVRLTRDNGCPSASQLNSMELRAVWNNPILKYSNLLEGLFHQVVILAESETDCGFFRAVLDEMNIDNDFIPKGDILFVPTNGKSSMFKLAMTLRAVSVPVVAVTDIDILNDQRVLSNLVESVGSVWTDKMKSDLNIVSSAVKDKSKNNISVDEILNTLNSIFGDRRAEEFDSDMKREFNAHLRSKDSYWKTVKANGIGAFRGEQLSAISRLVKSLAEAGVVVVQEGELERLAPAVVERKSPGWLLAALEQGAHRGETAQRHVARILCAAQRALDRVAAPGVTPAEES</sequence>
<dbReference type="PANTHER" id="PTHR43581">
    <property type="entry name" value="ATP/GTP PHOSPHATASE"/>
    <property type="match status" value="1"/>
</dbReference>
<dbReference type="InterPro" id="IPR003959">
    <property type="entry name" value="ATPase_AAA_core"/>
</dbReference>
<dbReference type="PANTHER" id="PTHR43581:SF2">
    <property type="entry name" value="EXCINUCLEASE ATPASE SUBUNIT"/>
    <property type="match status" value="1"/>
</dbReference>
<dbReference type="Pfam" id="PF13304">
    <property type="entry name" value="AAA_21"/>
    <property type="match status" value="1"/>
</dbReference>
<proteinExistence type="predicted"/>
<evidence type="ECO:0000259" key="1">
    <source>
        <dbReference type="SMART" id="SM00382"/>
    </source>
</evidence>
<dbReference type="RefSeq" id="WP_339392456.1">
    <property type="nucleotide sequence ID" value="NZ_BAAAAF010000004.1"/>
</dbReference>
<keyword evidence="3" id="KW-1185">Reference proteome</keyword>
<dbReference type="EMBL" id="BAAAAF010000004">
    <property type="protein sequence ID" value="GAA0035578.1"/>
    <property type="molecule type" value="Genomic_DNA"/>
</dbReference>
<dbReference type="Pfam" id="PF20469">
    <property type="entry name" value="OLD-like_TOPRIM"/>
    <property type="match status" value="1"/>
</dbReference>
<dbReference type="SMART" id="SM00382">
    <property type="entry name" value="AAA"/>
    <property type="match status" value="1"/>
</dbReference>
<dbReference type="InterPro" id="IPR003593">
    <property type="entry name" value="AAA+_ATPase"/>
</dbReference>